<comment type="subcellular location">
    <subcellularLocation>
        <location evidence="1">Cell outer membrane</location>
        <topology evidence="1">Multi-pass membrane protein</topology>
    </subcellularLocation>
</comment>
<keyword evidence="8" id="KW-0626">Porin</keyword>
<dbReference type="GO" id="GO:0006811">
    <property type="term" value="P:monoatomic ion transport"/>
    <property type="evidence" value="ECO:0007669"/>
    <property type="project" value="UniProtKB-KW"/>
</dbReference>
<dbReference type="CDD" id="cd00342">
    <property type="entry name" value="gram_neg_porins"/>
    <property type="match status" value="1"/>
</dbReference>
<evidence type="ECO:0000256" key="7">
    <source>
        <dbReference type="ARBA" id="ARBA00023065"/>
    </source>
</evidence>
<name>A0A1W6KBX1_9GAMM</name>
<protein>
    <submittedName>
        <fullName evidence="13">Gram-negative porin</fullName>
    </submittedName>
</protein>
<dbReference type="GO" id="GO:0009279">
    <property type="term" value="C:cell outer membrane"/>
    <property type="evidence" value="ECO:0007669"/>
    <property type="project" value="UniProtKB-SubCell"/>
</dbReference>
<keyword evidence="5" id="KW-0812">Transmembrane</keyword>
<reference evidence="13 14" key="1">
    <citation type="submission" date="2017-04" db="EMBL/GenBank/DDBJ databases">
        <title>Genome Sequence of Marinobacter salarius strain SMR5 Isolated from a culture of the Diatom Skeletonema marinoi.</title>
        <authorList>
            <person name="Topel M."/>
            <person name="Pinder M.I.M."/>
            <person name="Johansson O.N."/>
            <person name="Kourtchenko O."/>
            <person name="Godhe A."/>
            <person name="Clarke A.K."/>
        </authorList>
    </citation>
    <scope>NUCLEOTIDE SEQUENCE [LARGE SCALE GENOMIC DNA]</scope>
    <source>
        <strain evidence="13 14">SMR5</strain>
    </source>
</reference>
<evidence type="ECO:0000259" key="12">
    <source>
        <dbReference type="Pfam" id="PF13609"/>
    </source>
</evidence>
<sequence length="329" mass="35362">MKKCLSMLVFGGVAVTSMNALAAEGPILYGKANVSYENQDDGNSDTWKLQSNASRLGVKGALNTDLEGLEAIYKAEFEISIDDGDKDGQTFSQRNIYGGFKQANLGALIAGKFDTPLKSAQGKVDQFNDLQADIKNIMAGENRTSNIVQYSSPRLFDAVGVSVAVIPGEEQSAGAENDGPADAVSSSFTFENDHFYGSIAYDSDIEDSLEADSSGDSRLNILRTVGKVRLSNFEIGAVYQLAEESDGPGEDTSYLVGGAVNLERWKIKAQYGLTEAETTNEELTLLALGLDYKLASKSKVYAYVSQVEADLADSEDSTFGVGFEHKFSM</sequence>
<comment type="subunit">
    <text evidence="2">Homotrimer.</text>
</comment>
<evidence type="ECO:0000313" key="14">
    <source>
        <dbReference type="Proteomes" id="UP000193100"/>
    </source>
</evidence>
<accession>A0A1W6KBX1</accession>
<keyword evidence="6 11" id="KW-0732">Signal</keyword>
<keyword evidence="7" id="KW-0406">Ion transport</keyword>
<dbReference type="PANTHER" id="PTHR34501:SF9">
    <property type="entry name" value="MAJOR OUTER MEMBRANE PROTEIN P.IA"/>
    <property type="match status" value="1"/>
</dbReference>
<dbReference type="GO" id="GO:0046930">
    <property type="term" value="C:pore complex"/>
    <property type="evidence" value="ECO:0007669"/>
    <property type="project" value="UniProtKB-KW"/>
</dbReference>
<evidence type="ECO:0000256" key="10">
    <source>
        <dbReference type="ARBA" id="ARBA00023237"/>
    </source>
</evidence>
<dbReference type="InterPro" id="IPR050298">
    <property type="entry name" value="Gram-neg_bact_OMP"/>
</dbReference>
<evidence type="ECO:0000256" key="2">
    <source>
        <dbReference type="ARBA" id="ARBA00011233"/>
    </source>
</evidence>
<evidence type="ECO:0000256" key="6">
    <source>
        <dbReference type="ARBA" id="ARBA00022729"/>
    </source>
</evidence>
<dbReference type="InterPro" id="IPR023614">
    <property type="entry name" value="Porin_dom_sf"/>
</dbReference>
<dbReference type="SUPFAM" id="SSF56935">
    <property type="entry name" value="Porins"/>
    <property type="match status" value="1"/>
</dbReference>
<feature type="signal peptide" evidence="11">
    <location>
        <begin position="1"/>
        <end position="22"/>
    </location>
</feature>
<dbReference type="GeneID" id="77256676"/>
<keyword evidence="9" id="KW-0472">Membrane</keyword>
<evidence type="ECO:0000256" key="9">
    <source>
        <dbReference type="ARBA" id="ARBA00023136"/>
    </source>
</evidence>
<evidence type="ECO:0000256" key="5">
    <source>
        <dbReference type="ARBA" id="ARBA00022692"/>
    </source>
</evidence>
<evidence type="ECO:0000256" key="3">
    <source>
        <dbReference type="ARBA" id="ARBA00022448"/>
    </source>
</evidence>
<keyword evidence="3" id="KW-0813">Transport</keyword>
<keyword evidence="10" id="KW-0998">Cell outer membrane</keyword>
<dbReference type="AlphaFoldDB" id="A0A1W6KBX1"/>
<dbReference type="InterPro" id="IPR033900">
    <property type="entry name" value="Gram_neg_porin_domain"/>
</dbReference>
<evidence type="ECO:0000313" key="13">
    <source>
        <dbReference type="EMBL" id="ARM84792.1"/>
    </source>
</evidence>
<dbReference type="Gene3D" id="2.40.160.10">
    <property type="entry name" value="Porin"/>
    <property type="match status" value="1"/>
</dbReference>
<organism evidence="13 14">
    <name type="scientific">Marinobacter salarius</name>
    <dbReference type="NCBI Taxonomy" id="1420917"/>
    <lineage>
        <taxon>Bacteria</taxon>
        <taxon>Pseudomonadati</taxon>
        <taxon>Pseudomonadota</taxon>
        <taxon>Gammaproteobacteria</taxon>
        <taxon>Pseudomonadales</taxon>
        <taxon>Marinobacteraceae</taxon>
        <taxon>Marinobacter</taxon>
    </lineage>
</organism>
<proteinExistence type="predicted"/>
<dbReference type="PANTHER" id="PTHR34501">
    <property type="entry name" value="PROTEIN YDDL-RELATED"/>
    <property type="match status" value="1"/>
</dbReference>
<dbReference type="Proteomes" id="UP000193100">
    <property type="component" value="Chromosome"/>
</dbReference>
<evidence type="ECO:0000256" key="4">
    <source>
        <dbReference type="ARBA" id="ARBA00022452"/>
    </source>
</evidence>
<keyword evidence="4" id="KW-1134">Transmembrane beta strand</keyword>
<evidence type="ECO:0000256" key="1">
    <source>
        <dbReference type="ARBA" id="ARBA00004571"/>
    </source>
</evidence>
<feature type="chain" id="PRO_5012167600" evidence="11">
    <location>
        <begin position="23"/>
        <end position="329"/>
    </location>
</feature>
<dbReference type="EMBL" id="CP020931">
    <property type="protein sequence ID" value="ARM84792.1"/>
    <property type="molecule type" value="Genomic_DNA"/>
</dbReference>
<dbReference type="Pfam" id="PF13609">
    <property type="entry name" value="Porin_4"/>
    <property type="match status" value="1"/>
</dbReference>
<evidence type="ECO:0000256" key="11">
    <source>
        <dbReference type="SAM" id="SignalP"/>
    </source>
</evidence>
<gene>
    <name evidence="13" type="ORF">MARSALSMR5_02741</name>
</gene>
<evidence type="ECO:0000256" key="8">
    <source>
        <dbReference type="ARBA" id="ARBA00023114"/>
    </source>
</evidence>
<dbReference type="RefSeq" id="WP_226909893.1">
    <property type="nucleotide sequence ID" value="NZ_CP020931.1"/>
</dbReference>
<feature type="domain" description="Porin" evidence="12">
    <location>
        <begin position="14"/>
        <end position="310"/>
    </location>
</feature>
<dbReference type="GO" id="GO:0015288">
    <property type="term" value="F:porin activity"/>
    <property type="evidence" value="ECO:0007669"/>
    <property type="project" value="UniProtKB-KW"/>
</dbReference>